<proteinExistence type="predicted"/>
<evidence type="ECO:0000313" key="3">
    <source>
        <dbReference type="Proteomes" id="UP000823635"/>
    </source>
</evidence>
<dbReference type="InterPro" id="IPR041236">
    <property type="entry name" value="PriA_C"/>
</dbReference>
<organism evidence="2 3">
    <name type="scientific">Candidatus Egerieousia excrementavium</name>
    <dbReference type="NCBI Taxonomy" id="2840778"/>
    <lineage>
        <taxon>Bacteria</taxon>
        <taxon>Pseudomonadati</taxon>
        <taxon>Bacteroidota</taxon>
        <taxon>Bacteroidia</taxon>
        <taxon>Bacteroidales</taxon>
        <taxon>Candidatus Egerieousia</taxon>
    </lineage>
</organism>
<comment type="caution">
    <text evidence="2">The sequence shown here is derived from an EMBL/GenBank/DDBJ whole genome shotgun (WGS) entry which is preliminary data.</text>
</comment>
<evidence type="ECO:0000259" key="1">
    <source>
        <dbReference type="Pfam" id="PF18074"/>
    </source>
</evidence>
<accession>A0A9D9DJV6</accession>
<evidence type="ECO:0000313" key="2">
    <source>
        <dbReference type="EMBL" id="MBO8428979.1"/>
    </source>
</evidence>
<gene>
    <name evidence="2" type="ORF">IAC68_03480</name>
</gene>
<protein>
    <recommendedName>
        <fullName evidence="1">Primosomal protein N C-terminal domain-containing protein</fullName>
    </recommendedName>
</protein>
<dbReference type="EMBL" id="JADINB010000078">
    <property type="protein sequence ID" value="MBO8428979.1"/>
    <property type="molecule type" value="Genomic_DNA"/>
</dbReference>
<dbReference type="Proteomes" id="UP000823635">
    <property type="component" value="Unassembled WGS sequence"/>
</dbReference>
<sequence length="89" mass="10093">MIKLTVKSKTIKKLDSLSNTLSLQLASAHIGEVSGPFVPPIDRLRGEWLKCFYLKLKRDKTLLENKRKIRDIVEGLRGGNSIIIDVDPY</sequence>
<dbReference type="AlphaFoldDB" id="A0A9D9DJV6"/>
<name>A0A9D9DJV6_9BACT</name>
<feature type="domain" description="Primosomal protein N C-terminal" evidence="1">
    <location>
        <begin position="1"/>
        <end position="88"/>
    </location>
</feature>
<dbReference type="Pfam" id="PF18074">
    <property type="entry name" value="PriA_C"/>
    <property type="match status" value="1"/>
</dbReference>
<reference evidence="2" key="1">
    <citation type="submission" date="2020-10" db="EMBL/GenBank/DDBJ databases">
        <authorList>
            <person name="Gilroy R."/>
        </authorList>
    </citation>
    <scope>NUCLEOTIDE SEQUENCE</scope>
    <source>
        <strain evidence="2">15467</strain>
    </source>
</reference>
<reference evidence="2" key="2">
    <citation type="journal article" date="2021" name="PeerJ">
        <title>Extensive microbial diversity within the chicken gut microbiome revealed by metagenomics and culture.</title>
        <authorList>
            <person name="Gilroy R."/>
            <person name="Ravi A."/>
            <person name="Getino M."/>
            <person name="Pursley I."/>
            <person name="Horton D.L."/>
            <person name="Alikhan N.F."/>
            <person name="Baker D."/>
            <person name="Gharbi K."/>
            <person name="Hall N."/>
            <person name="Watson M."/>
            <person name="Adriaenssens E.M."/>
            <person name="Foster-Nyarko E."/>
            <person name="Jarju S."/>
            <person name="Secka A."/>
            <person name="Antonio M."/>
            <person name="Oren A."/>
            <person name="Chaudhuri R.R."/>
            <person name="La Ragione R."/>
            <person name="Hildebrand F."/>
            <person name="Pallen M.J."/>
        </authorList>
    </citation>
    <scope>NUCLEOTIDE SEQUENCE</scope>
    <source>
        <strain evidence="2">15467</strain>
    </source>
</reference>